<dbReference type="SUPFAM" id="SSF52540">
    <property type="entry name" value="P-loop containing nucleoside triphosphate hydrolases"/>
    <property type="match status" value="1"/>
</dbReference>
<dbReference type="AlphaFoldDB" id="A0A2T4UP90"/>
<evidence type="ECO:0000256" key="6">
    <source>
        <dbReference type="SAM" id="Phobius"/>
    </source>
</evidence>
<accession>A0A2T4UP90</accession>
<name>A0A2T4UP90_9MICO</name>
<dbReference type="Proteomes" id="UP000241085">
    <property type="component" value="Unassembled WGS sequence"/>
</dbReference>
<proteinExistence type="predicted"/>
<evidence type="ECO:0000256" key="5">
    <source>
        <dbReference type="ARBA" id="ARBA00023136"/>
    </source>
</evidence>
<organism evidence="8 9">
    <name type="scientific">Rathayibacter caricis DSM 15933</name>
    <dbReference type="NCBI Taxonomy" id="1328867"/>
    <lineage>
        <taxon>Bacteria</taxon>
        <taxon>Bacillati</taxon>
        <taxon>Actinomycetota</taxon>
        <taxon>Actinomycetes</taxon>
        <taxon>Micrococcales</taxon>
        <taxon>Microbacteriaceae</taxon>
        <taxon>Rathayibacter</taxon>
    </lineage>
</organism>
<dbReference type="PANTHER" id="PTHR37937">
    <property type="entry name" value="CONJUGATIVE TRANSFER: DNA TRANSPORT"/>
    <property type="match status" value="1"/>
</dbReference>
<evidence type="ECO:0000256" key="4">
    <source>
        <dbReference type="ARBA" id="ARBA00022989"/>
    </source>
</evidence>
<keyword evidence="5 6" id="KW-0472">Membrane</keyword>
<comment type="caution">
    <text evidence="8">The sequence shown here is derived from an EMBL/GenBank/DDBJ whole genome shotgun (WGS) entry which is preliminary data.</text>
</comment>
<gene>
    <name evidence="8" type="ORF">C1I63_19240</name>
</gene>
<dbReference type="PANTHER" id="PTHR37937:SF1">
    <property type="entry name" value="CONJUGATIVE TRANSFER: DNA TRANSPORT"/>
    <property type="match status" value="1"/>
</dbReference>
<evidence type="ECO:0000259" key="7">
    <source>
        <dbReference type="Pfam" id="PF12696"/>
    </source>
</evidence>
<keyword evidence="4 6" id="KW-1133">Transmembrane helix</keyword>
<feature type="domain" description="TraD/TraG TraM recognition site" evidence="7">
    <location>
        <begin position="414"/>
        <end position="532"/>
    </location>
</feature>
<evidence type="ECO:0000313" key="8">
    <source>
        <dbReference type="EMBL" id="PTL71355.1"/>
    </source>
</evidence>
<keyword evidence="3 6" id="KW-0812">Transmembrane</keyword>
<keyword evidence="2" id="KW-1003">Cell membrane</keyword>
<dbReference type="Gene3D" id="3.40.50.300">
    <property type="entry name" value="P-loop containing nucleotide triphosphate hydrolases"/>
    <property type="match status" value="1"/>
</dbReference>
<evidence type="ECO:0000256" key="2">
    <source>
        <dbReference type="ARBA" id="ARBA00022475"/>
    </source>
</evidence>
<evidence type="ECO:0000256" key="3">
    <source>
        <dbReference type="ARBA" id="ARBA00022692"/>
    </source>
</evidence>
<dbReference type="Pfam" id="PF12696">
    <property type="entry name" value="TraG-D_C"/>
    <property type="match status" value="1"/>
</dbReference>
<dbReference type="InterPro" id="IPR032689">
    <property type="entry name" value="TraG-D_C"/>
</dbReference>
<keyword evidence="9" id="KW-1185">Reference proteome</keyword>
<dbReference type="EMBL" id="PZPL01000002">
    <property type="protein sequence ID" value="PTL71355.1"/>
    <property type="molecule type" value="Genomic_DNA"/>
</dbReference>
<reference evidence="8 9" key="1">
    <citation type="submission" date="2018-03" db="EMBL/GenBank/DDBJ databases">
        <title>Bacteriophage NCPPB3778 and a type I-E CRISPR drive the evolution of the US Biological Select Agent, Rathayibacter toxicus.</title>
        <authorList>
            <person name="Davis E.W.II."/>
            <person name="Tabima J.F."/>
            <person name="Weisberg A.J."/>
            <person name="Dantas Lopes L."/>
            <person name="Wiseman M.S."/>
            <person name="Wiseman M.S."/>
            <person name="Pupko T."/>
            <person name="Belcher M.S."/>
            <person name="Sechler A.J."/>
            <person name="Tancos M.A."/>
            <person name="Schroeder B.K."/>
            <person name="Murray T.D."/>
            <person name="Luster D.G."/>
            <person name="Schneider W.L."/>
            <person name="Rogers E."/>
            <person name="Andreote F.D."/>
            <person name="Grunwald N.J."/>
            <person name="Putnam M.L."/>
            <person name="Chang J.H."/>
        </authorList>
    </citation>
    <scope>NUCLEOTIDE SEQUENCE [LARGE SCALE GENOMIC DNA]</scope>
    <source>
        <strain evidence="8 9">DSM 15933</strain>
    </source>
</reference>
<dbReference type="RefSeq" id="WP_107576164.1">
    <property type="nucleotide sequence ID" value="NZ_PZPL01000002.1"/>
</dbReference>
<feature type="transmembrane region" description="Helical" evidence="6">
    <location>
        <begin position="70"/>
        <end position="94"/>
    </location>
</feature>
<evidence type="ECO:0000313" key="9">
    <source>
        <dbReference type="Proteomes" id="UP000241085"/>
    </source>
</evidence>
<dbReference type="InterPro" id="IPR027417">
    <property type="entry name" value="P-loop_NTPase"/>
</dbReference>
<dbReference type="CDD" id="cd01127">
    <property type="entry name" value="TrwB_TraG_TraD_VirD4"/>
    <property type="match status" value="1"/>
</dbReference>
<evidence type="ECO:0000256" key="1">
    <source>
        <dbReference type="ARBA" id="ARBA00004651"/>
    </source>
</evidence>
<dbReference type="InterPro" id="IPR051539">
    <property type="entry name" value="T4SS-coupling_protein"/>
</dbReference>
<sequence length="633" mass="67145">MSATANNRRREPGKAGTDGLMLSAAVTAIAVVGISWVSVAVGSKLDGVNEGLPSDPFEILSGLARGTVTWSSSATMIAAAAGGVIALVALWFLWMKALGRKGRANVDRSARYMATERDLAPMLSKQAMKKSKRLGVDGSPGVPVGRLVSTGKMLYASFEDMITVVAGPRVGKSTSLVIPAIIVAPGAVVTTSNKRDVLDATRDVREKDGPVWVFDPQRVAREDATWWWNPLSYVTDDVRAAKLAQYFASGSRATDAKTDAFFDGAGQNLLAGMLLAAAVGQKPISQVFAWLTDVTNEEPVRLLRSGGYPMTGDAVLGIIQSTEKLRGSVYSTTQEMAACLKNTQVADWVNPRGTADPRPQFDAADFVRGSGTLYSLSKEGAGTAGPLVTALTAATLEAATDLADTSPGGRLRTPLVGILDEAANVCRWRDLPDLYSHFGSRGIPIMSVFQSWSQGVAVFGKEGMLKLWSASNAFLYLGSVKENDFLQNVSELVGDYDRETTSASYNKGVRSTSTALKRERILTVDELGAMPRGRAVLLSTESRAALLRTVPWYEGTKQKVAAIKASIAAHDPATASTSVTAPAPIVATSAQRVVTAAEPVVATVEPAPAIDLAASMRALMENEDARRAEAQRD</sequence>
<dbReference type="GO" id="GO:0005886">
    <property type="term" value="C:plasma membrane"/>
    <property type="evidence" value="ECO:0007669"/>
    <property type="project" value="UniProtKB-SubCell"/>
</dbReference>
<comment type="subcellular location">
    <subcellularLocation>
        <location evidence="1">Cell membrane</location>
        <topology evidence="1">Multi-pass membrane protein</topology>
    </subcellularLocation>
</comment>
<protein>
    <submittedName>
        <fullName evidence="8">Conjugal transfer protein</fullName>
    </submittedName>
</protein>
<feature type="transmembrane region" description="Helical" evidence="6">
    <location>
        <begin position="20"/>
        <end position="41"/>
    </location>
</feature>